<name>A0A0P6W1M7_9HYPH</name>
<dbReference type="PROSITE" id="PS51318">
    <property type="entry name" value="TAT"/>
    <property type="match status" value="1"/>
</dbReference>
<dbReference type="NCBIfam" id="TIGR03807">
    <property type="entry name" value="RR_fam_repeat"/>
    <property type="match status" value="3"/>
</dbReference>
<sequence length="453" mass="46300">MPTRRSLIATAVAALTGGLVGLPARAFAQKGLRPGGGLGPRGAEPVTEAFERALAEAAKTGRPVDLEAGVYTIESLRLPAGTTLRGAPGATVIRAAGSEPPLSASRVDGIRLRDLWFEGPGGKTGNGKGAGDQALFAAETVRGLHIRDCTFARAPGLGVRLTDVGGRIEACRIEGAGRIGLFALDCDYLTVTGSVVSDCGDGGILVWRSRIGEDGAQLRGNRIFRIRAESGGTGQNGNGINLYRAGNVIVAENTVVDCAFSAIRANSASDVQILSNQCLRSGETAIYAEFAFQGAVISGNLVDGAANGISVTNFNQGGRLASVTGNIVRNLKPAGPYRTDPPGFGIGIAVEADAAITGNVVEGAPLAGLWLGFGAYLRDIVASANVIRDTDYGIAVSVVDGAGPVVIAQNLIRNARRGAIVGFRQATPATGDLATGGAEAWRGLTITGNRVTG</sequence>
<reference evidence="2 3" key="1">
    <citation type="submission" date="2015-09" db="EMBL/GenBank/DDBJ databases">
        <authorList>
            <person name="Jackson K.R."/>
            <person name="Lunt B.L."/>
            <person name="Fisher J.N.B."/>
            <person name="Gardner A.V."/>
            <person name="Bailey M.E."/>
            <person name="Deus L.M."/>
            <person name="Earl A.S."/>
            <person name="Gibby P.D."/>
            <person name="Hartmann K.A."/>
            <person name="Liu J.E."/>
            <person name="Manci A.M."/>
            <person name="Nielsen D.A."/>
            <person name="Solomon M.B."/>
            <person name="Breakwell D.P."/>
            <person name="Burnett S.H."/>
            <person name="Grose J.H."/>
        </authorList>
    </citation>
    <scope>NUCLEOTIDE SEQUENCE [LARGE SCALE GENOMIC DNA]</scope>
    <source>
        <strain evidence="2 3">16</strain>
    </source>
</reference>
<dbReference type="InterPro" id="IPR006311">
    <property type="entry name" value="TAT_signal"/>
</dbReference>
<evidence type="ECO:0000313" key="2">
    <source>
        <dbReference type="EMBL" id="KPL52082.1"/>
    </source>
</evidence>
<dbReference type="InterPro" id="IPR012334">
    <property type="entry name" value="Pectin_lyas_fold"/>
</dbReference>
<protein>
    <recommendedName>
        <fullName evidence="1">Right handed beta helix domain-containing protein</fullName>
    </recommendedName>
</protein>
<dbReference type="InterPro" id="IPR011050">
    <property type="entry name" value="Pectin_lyase_fold/virulence"/>
</dbReference>
<keyword evidence="3" id="KW-1185">Reference proteome</keyword>
<dbReference type="SUPFAM" id="SSF51126">
    <property type="entry name" value="Pectin lyase-like"/>
    <property type="match status" value="1"/>
</dbReference>
<dbReference type="Gene3D" id="2.160.20.10">
    <property type="entry name" value="Single-stranded right-handed beta-helix, Pectin lyase-like"/>
    <property type="match status" value="1"/>
</dbReference>
<dbReference type="Pfam" id="PF13229">
    <property type="entry name" value="Beta_helix"/>
    <property type="match status" value="1"/>
</dbReference>
<proteinExistence type="predicted"/>
<feature type="domain" description="Right handed beta helix" evidence="1">
    <location>
        <begin position="158"/>
        <end position="314"/>
    </location>
</feature>
<dbReference type="InterPro" id="IPR006626">
    <property type="entry name" value="PbH1"/>
</dbReference>
<dbReference type="InterPro" id="IPR022444">
    <property type="entry name" value="Cofactor-bd_rpt"/>
</dbReference>
<comment type="caution">
    <text evidence="2">The sequence shown here is derived from an EMBL/GenBank/DDBJ whole genome shotgun (WGS) entry which is preliminary data.</text>
</comment>
<dbReference type="SMART" id="SM00710">
    <property type="entry name" value="PbH1"/>
    <property type="match status" value="8"/>
</dbReference>
<dbReference type="RefSeq" id="WP_054358245.1">
    <property type="nucleotide sequence ID" value="NZ_LJYW01000001.1"/>
</dbReference>
<dbReference type="InterPro" id="IPR022388">
    <property type="entry name" value="CHP03808"/>
</dbReference>
<dbReference type="NCBIfam" id="TIGR03808">
    <property type="entry name" value="RR_plus_rpt_1"/>
    <property type="match status" value="1"/>
</dbReference>
<evidence type="ECO:0000313" key="3">
    <source>
        <dbReference type="Proteomes" id="UP000048984"/>
    </source>
</evidence>
<dbReference type="EMBL" id="LJYW01000001">
    <property type="protein sequence ID" value="KPL52082.1"/>
    <property type="molecule type" value="Genomic_DNA"/>
</dbReference>
<organism evidence="2 3">
    <name type="scientific">Prosthecodimorpha hirschii</name>
    <dbReference type="NCBI Taxonomy" id="665126"/>
    <lineage>
        <taxon>Bacteria</taxon>
        <taxon>Pseudomonadati</taxon>
        <taxon>Pseudomonadota</taxon>
        <taxon>Alphaproteobacteria</taxon>
        <taxon>Hyphomicrobiales</taxon>
        <taxon>Ancalomicrobiaceae</taxon>
        <taxon>Prosthecodimorpha</taxon>
    </lineage>
</organism>
<dbReference type="Proteomes" id="UP000048984">
    <property type="component" value="Unassembled WGS sequence"/>
</dbReference>
<evidence type="ECO:0000259" key="1">
    <source>
        <dbReference type="Pfam" id="PF13229"/>
    </source>
</evidence>
<dbReference type="STRING" id="665126.ABB55_07450"/>
<accession>A0A0P6W1M7</accession>
<gene>
    <name evidence="2" type="ORF">ABB55_07450</name>
</gene>
<reference evidence="2 3" key="2">
    <citation type="submission" date="2015-10" db="EMBL/GenBank/DDBJ databases">
        <title>Draft Genome Sequence of Prosthecomicrobium hirschii ATCC 27832.</title>
        <authorList>
            <person name="Daniel J."/>
            <person name="Givan S.A."/>
            <person name="Brun Y.V."/>
            <person name="Brown P.J."/>
        </authorList>
    </citation>
    <scope>NUCLEOTIDE SEQUENCE [LARGE SCALE GENOMIC DNA]</scope>
    <source>
        <strain evidence="2 3">16</strain>
    </source>
</reference>
<dbReference type="InterPro" id="IPR039448">
    <property type="entry name" value="Beta_helix"/>
</dbReference>
<dbReference type="AlphaFoldDB" id="A0A0P6W1M7"/>